<evidence type="ECO:0000256" key="2">
    <source>
        <dbReference type="ARBA" id="ARBA00022691"/>
    </source>
</evidence>
<evidence type="ECO:0000256" key="1">
    <source>
        <dbReference type="ARBA" id="ARBA00022679"/>
    </source>
</evidence>
<dbReference type="PANTHER" id="PTHR35897">
    <property type="entry name" value="METHYLTRANSFERASE AUSD"/>
    <property type="match status" value="1"/>
</dbReference>
<sequence>MASGELTYKAPSVDLDPSLYHLDDEEKAFFQELVGITDEEELKEHIIKVQAKAFKIFGYPCIQNLRFLKLKIARLPAYKHALTLLNERKDPILLDLGYCFGNDIRKAVCDGWPVEHVIASDLQQGFWDCGHELFKSTQDTFPAAFVGGDIFDPLVLAPRGAFIESADIDISNSRPVPRLRELKSLTPLQGKLSVIHATSFFHLFSEEKQLELAHLVSSLLLPKPGSIIFGSHVAMPTKGVQRVQERNRNMFCHSPESWRDIWLEVFSNGDGKGKTRVKIESRLVQTAKKDDCQVNGGDIWHMYWSVTRI</sequence>
<dbReference type="InterPro" id="IPR051654">
    <property type="entry name" value="Meroterpenoid_MTases"/>
</dbReference>
<evidence type="ECO:0008006" key="5">
    <source>
        <dbReference type="Google" id="ProtNLM"/>
    </source>
</evidence>
<evidence type="ECO:0000313" key="3">
    <source>
        <dbReference type="EMBL" id="KAF5310245.1"/>
    </source>
</evidence>
<evidence type="ECO:0000313" key="4">
    <source>
        <dbReference type="Proteomes" id="UP000567179"/>
    </source>
</evidence>
<dbReference type="OrthoDB" id="2094832at2759"/>
<organism evidence="3 4">
    <name type="scientific">Psilocybe cf. subviscida</name>
    <dbReference type="NCBI Taxonomy" id="2480587"/>
    <lineage>
        <taxon>Eukaryota</taxon>
        <taxon>Fungi</taxon>
        <taxon>Dikarya</taxon>
        <taxon>Basidiomycota</taxon>
        <taxon>Agaricomycotina</taxon>
        <taxon>Agaricomycetes</taxon>
        <taxon>Agaricomycetidae</taxon>
        <taxon>Agaricales</taxon>
        <taxon>Agaricineae</taxon>
        <taxon>Strophariaceae</taxon>
        <taxon>Psilocybe</taxon>
    </lineage>
</organism>
<gene>
    <name evidence="3" type="ORF">D9619_010431</name>
</gene>
<protein>
    <recommendedName>
        <fullName evidence="5">Methyltransferase domain-containing protein</fullName>
    </recommendedName>
</protein>
<keyword evidence="1" id="KW-0808">Transferase</keyword>
<name>A0A8H5AST1_9AGAR</name>
<dbReference type="GO" id="GO:0016740">
    <property type="term" value="F:transferase activity"/>
    <property type="evidence" value="ECO:0007669"/>
    <property type="project" value="UniProtKB-KW"/>
</dbReference>
<dbReference type="Proteomes" id="UP000567179">
    <property type="component" value="Unassembled WGS sequence"/>
</dbReference>
<keyword evidence="2" id="KW-0949">S-adenosyl-L-methionine</keyword>
<keyword evidence="4" id="KW-1185">Reference proteome</keyword>
<dbReference type="EMBL" id="JAACJJ010000058">
    <property type="protein sequence ID" value="KAF5310245.1"/>
    <property type="molecule type" value="Genomic_DNA"/>
</dbReference>
<accession>A0A8H5AST1</accession>
<proteinExistence type="predicted"/>
<comment type="caution">
    <text evidence="3">The sequence shown here is derived from an EMBL/GenBank/DDBJ whole genome shotgun (WGS) entry which is preliminary data.</text>
</comment>
<dbReference type="AlphaFoldDB" id="A0A8H5AST1"/>
<dbReference type="PANTHER" id="PTHR35897:SF1">
    <property type="entry name" value="METHYLTRANSFERASE AUSD"/>
    <property type="match status" value="1"/>
</dbReference>
<reference evidence="3 4" key="1">
    <citation type="journal article" date="2020" name="ISME J.">
        <title>Uncovering the hidden diversity of litter-decomposition mechanisms in mushroom-forming fungi.</title>
        <authorList>
            <person name="Floudas D."/>
            <person name="Bentzer J."/>
            <person name="Ahren D."/>
            <person name="Johansson T."/>
            <person name="Persson P."/>
            <person name="Tunlid A."/>
        </authorList>
    </citation>
    <scope>NUCLEOTIDE SEQUENCE [LARGE SCALE GENOMIC DNA]</scope>
    <source>
        <strain evidence="3 4">CBS 101986</strain>
    </source>
</reference>